<dbReference type="OrthoDB" id="6466792at2"/>
<feature type="transmembrane region" description="Helical" evidence="5">
    <location>
        <begin position="266"/>
        <end position="284"/>
    </location>
</feature>
<evidence type="ECO:0000313" key="9">
    <source>
        <dbReference type="Proteomes" id="UP000224974"/>
    </source>
</evidence>
<evidence type="ECO:0000313" key="10">
    <source>
        <dbReference type="Proteomes" id="UP000373449"/>
    </source>
</evidence>
<keyword evidence="9" id="KW-1185">Reference proteome</keyword>
<feature type="transmembrane region" description="Helical" evidence="5">
    <location>
        <begin position="61"/>
        <end position="94"/>
    </location>
</feature>
<sequence>MYMTSQRFINIVRSFLLATGVVAPWLLGIMTHNAAAGSIASFGTYLMIISFPFLPKRRAWLVLAISALVHSVFSAIGASVILGSLAFFLFAAIVAFIQGVSELRKSVLSLPVALAALAFFLSVGQAADGDEVFFLTYFFSGTVWGGIMTFALVATATEDTKAVNKPNWLSSQKPFLASMVGVSLIASIVATMVPSTHPCWLPAAALRVMKPTRQQTKKRIRDRALGSLLGACFGGLLLGLYTFPLLHVFFVLLLVFGMLMIGAKHYAIWTFCLTAVALTFNLHPGSSALLIATDRVLLTVGGLFITALALWVLPDEL</sequence>
<feature type="transmembrane region" description="Helical" evidence="5">
    <location>
        <begin position="227"/>
        <end position="260"/>
    </location>
</feature>
<organism evidence="7 9">
    <name type="scientific">Budvicia aquatica</name>
    <dbReference type="NCBI Taxonomy" id="82979"/>
    <lineage>
        <taxon>Bacteria</taxon>
        <taxon>Pseudomonadati</taxon>
        <taxon>Pseudomonadota</taxon>
        <taxon>Gammaproteobacteria</taxon>
        <taxon>Enterobacterales</taxon>
        <taxon>Budviciaceae</taxon>
        <taxon>Budvicia</taxon>
    </lineage>
</organism>
<evidence type="ECO:0000256" key="1">
    <source>
        <dbReference type="ARBA" id="ARBA00004141"/>
    </source>
</evidence>
<feature type="transmembrane region" description="Helical" evidence="5">
    <location>
        <begin position="106"/>
        <end position="127"/>
    </location>
</feature>
<dbReference type="AlphaFoldDB" id="A0A2C6DL46"/>
<name>A0A2C6DL46_9GAMM</name>
<dbReference type="Pfam" id="PF13515">
    <property type="entry name" value="FUSC_2"/>
    <property type="match status" value="1"/>
</dbReference>
<feature type="transmembrane region" description="Helical" evidence="5">
    <location>
        <begin position="296"/>
        <end position="313"/>
    </location>
</feature>
<proteinExistence type="predicted"/>
<dbReference type="EMBL" id="CAADJA010000002">
    <property type="protein sequence ID" value="VFS48698.1"/>
    <property type="molecule type" value="Genomic_DNA"/>
</dbReference>
<accession>A0A2C6DL46</accession>
<feature type="transmembrane region" description="Helical" evidence="5">
    <location>
        <begin position="12"/>
        <end position="29"/>
    </location>
</feature>
<gene>
    <name evidence="7" type="ORF">CRN84_11560</name>
    <name evidence="8" type="ORF">NCTC12282_03331</name>
</gene>
<feature type="transmembrane region" description="Helical" evidence="5">
    <location>
        <begin position="175"/>
        <end position="206"/>
    </location>
</feature>
<evidence type="ECO:0000256" key="3">
    <source>
        <dbReference type="ARBA" id="ARBA00022989"/>
    </source>
</evidence>
<evidence type="ECO:0000256" key="4">
    <source>
        <dbReference type="ARBA" id="ARBA00023136"/>
    </source>
</evidence>
<evidence type="ECO:0000313" key="7">
    <source>
        <dbReference type="EMBL" id="PHI29927.1"/>
    </source>
</evidence>
<dbReference type="Proteomes" id="UP000373449">
    <property type="component" value="Unassembled WGS sequence"/>
</dbReference>
<dbReference type="InterPro" id="IPR049453">
    <property type="entry name" value="Memb_transporter_dom"/>
</dbReference>
<dbReference type="STRING" id="1111728.GCA_000427805_01752"/>
<feature type="transmembrane region" description="Helical" evidence="5">
    <location>
        <begin position="134"/>
        <end position="155"/>
    </location>
</feature>
<keyword evidence="2 5" id="KW-0812">Transmembrane</keyword>
<reference evidence="8 10" key="3">
    <citation type="submission" date="2019-03" db="EMBL/GenBank/DDBJ databases">
        <authorList>
            <consortium name="Pathogen Informatics"/>
        </authorList>
    </citation>
    <scope>NUCLEOTIDE SEQUENCE [LARGE SCALE GENOMIC DNA]</scope>
    <source>
        <strain evidence="8 10">NCTC12282</strain>
    </source>
</reference>
<feature type="domain" description="Integral membrane bound transporter" evidence="6">
    <location>
        <begin position="185"/>
        <end position="308"/>
    </location>
</feature>
<protein>
    <submittedName>
        <fullName evidence="7">FUSC family protein</fullName>
    </submittedName>
    <submittedName>
        <fullName evidence="8">Predicted membrane protein</fullName>
    </submittedName>
</protein>
<reference evidence="7" key="2">
    <citation type="submission" date="2017-09" db="EMBL/GenBank/DDBJ databases">
        <title>FDA dAtabase for Regulatory Grade micrObial Sequences (FDA-ARGOS): Supporting development and validation of Infectious Disease Dx tests.</title>
        <authorList>
            <person name="Minogue T."/>
            <person name="Wolcott M."/>
            <person name="Wasieloski L."/>
            <person name="Aguilar W."/>
            <person name="Moore D."/>
            <person name="Tallon L.J."/>
            <person name="Sadzewicz L."/>
            <person name="Ott S."/>
            <person name="Zhao X."/>
            <person name="Nagaraj S."/>
            <person name="Vavikolanu K."/>
            <person name="Aluvathingal J."/>
            <person name="Nadendla S."/>
            <person name="Sichtig H."/>
        </authorList>
    </citation>
    <scope>NUCLEOTIDE SEQUENCE</scope>
    <source>
        <strain evidence="7">FDAARGOS_387</strain>
    </source>
</reference>
<keyword evidence="3 5" id="KW-1133">Transmembrane helix</keyword>
<dbReference type="RefSeq" id="WP_029096471.1">
    <property type="nucleotide sequence ID" value="NZ_CAADJA010000002.1"/>
</dbReference>
<dbReference type="GO" id="GO:0016020">
    <property type="term" value="C:membrane"/>
    <property type="evidence" value="ECO:0007669"/>
    <property type="project" value="UniProtKB-SubCell"/>
</dbReference>
<evidence type="ECO:0000313" key="8">
    <source>
        <dbReference type="EMBL" id="VFS48698.1"/>
    </source>
</evidence>
<evidence type="ECO:0000256" key="2">
    <source>
        <dbReference type="ARBA" id="ARBA00022692"/>
    </source>
</evidence>
<keyword evidence="4 5" id="KW-0472">Membrane</keyword>
<comment type="subcellular location">
    <subcellularLocation>
        <location evidence="1">Membrane</location>
        <topology evidence="1">Multi-pass membrane protein</topology>
    </subcellularLocation>
</comment>
<reference evidence="9" key="1">
    <citation type="submission" date="2017-09" db="EMBL/GenBank/DDBJ databases">
        <title>FDA dAtabase for Regulatory Grade micrObial Sequences (FDA-ARGOS): Supporting development and validation of Infectious Disease Dx tests.</title>
        <authorList>
            <person name="Minogue T."/>
            <person name="Wolcott M."/>
            <person name="Wasieloski L."/>
            <person name="Aguilar W."/>
            <person name="Moore D."/>
            <person name="Tallon L."/>
            <person name="Sadzewicz L."/>
            <person name="Ott S."/>
            <person name="Zhao X."/>
            <person name="Nagaraj S."/>
            <person name="Vavikolanu K."/>
            <person name="Aluvathingal J."/>
            <person name="Nadendla S."/>
            <person name="Sichtig H."/>
        </authorList>
    </citation>
    <scope>NUCLEOTIDE SEQUENCE [LARGE SCALE GENOMIC DNA]</scope>
    <source>
        <strain evidence="9">FDAARGOS_387</strain>
    </source>
</reference>
<feature type="transmembrane region" description="Helical" evidence="5">
    <location>
        <begin position="35"/>
        <end position="54"/>
    </location>
</feature>
<evidence type="ECO:0000259" key="6">
    <source>
        <dbReference type="Pfam" id="PF13515"/>
    </source>
</evidence>
<evidence type="ECO:0000256" key="5">
    <source>
        <dbReference type="SAM" id="Phobius"/>
    </source>
</evidence>
<dbReference type="EMBL" id="PDDX01000001">
    <property type="protein sequence ID" value="PHI29927.1"/>
    <property type="molecule type" value="Genomic_DNA"/>
</dbReference>
<dbReference type="Proteomes" id="UP000224974">
    <property type="component" value="Unassembled WGS sequence"/>
</dbReference>